<protein>
    <submittedName>
        <fullName evidence="1">Uncharacterized protein</fullName>
    </submittedName>
</protein>
<name>A0ABZ2SFG4_9LACT</name>
<dbReference type="Proteomes" id="UP001456368">
    <property type="component" value="Chromosome"/>
</dbReference>
<accession>A0ABZ2SFG4</accession>
<gene>
    <name evidence="1" type="ORF">VNN45_01010</name>
</gene>
<organism evidence="1 2">
    <name type="scientific">Lactococcus petauri</name>
    <dbReference type="NCBI Taxonomy" id="1940789"/>
    <lineage>
        <taxon>Bacteria</taxon>
        <taxon>Bacillati</taxon>
        <taxon>Bacillota</taxon>
        <taxon>Bacilli</taxon>
        <taxon>Lactobacillales</taxon>
        <taxon>Streptococcaceae</taxon>
        <taxon>Lactococcus</taxon>
    </lineage>
</organism>
<dbReference type="RefSeq" id="WP_338955274.1">
    <property type="nucleotide sequence ID" value="NZ_CP141697.1"/>
</dbReference>
<keyword evidence="2" id="KW-1185">Reference proteome</keyword>
<proteinExistence type="predicted"/>
<sequence length="51" mass="5631">MAKVGKKYADNKVTQTILPLSIVGLKAVSITKNNTKVTPRKGTRFPLKFLD</sequence>
<evidence type="ECO:0000313" key="2">
    <source>
        <dbReference type="Proteomes" id="UP001456368"/>
    </source>
</evidence>
<reference evidence="1 2" key="1">
    <citation type="submission" date="2023-12" db="EMBL/GenBank/DDBJ databases">
        <title>Redefining Piscine Lactococcosis.</title>
        <authorList>
            <person name="Heckman T.I."/>
            <person name="Yazdi Z."/>
            <person name="Older C.E."/>
            <person name="Griffin M.J."/>
            <person name="Waldbieser G.C."/>
            <person name="Chow A.M."/>
            <person name="Medina Silva I."/>
            <person name="Anenson K.M."/>
            <person name="Garcia J.C."/>
            <person name="LaFrentz B.R."/>
            <person name="Slavic D."/>
            <person name="Toohey-Kurth K.L."/>
            <person name="Yant P."/>
            <person name="Fritz H.M."/>
            <person name="Henderson E."/>
            <person name="McDowall R."/>
            <person name="Cai H."/>
            <person name="Adikson M."/>
            <person name="Soto E."/>
        </authorList>
    </citation>
    <scope>NUCLEOTIDE SEQUENCE [LARGE SCALE GENOMIC DNA]</scope>
    <source>
        <strain evidence="1 2">R21-91A</strain>
    </source>
</reference>
<dbReference type="EMBL" id="CP141698">
    <property type="protein sequence ID" value="WYC67486.1"/>
    <property type="molecule type" value="Genomic_DNA"/>
</dbReference>
<evidence type="ECO:0000313" key="1">
    <source>
        <dbReference type="EMBL" id="WYC67486.1"/>
    </source>
</evidence>